<dbReference type="STRING" id="27835.A0A0N4XXF1"/>
<dbReference type="WBParaSite" id="NBR_0000765801-mRNA-1">
    <property type="protein sequence ID" value="NBR_0000765801-mRNA-1"/>
    <property type="gene ID" value="NBR_0000765801"/>
</dbReference>
<protein>
    <submittedName>
        <fullName evidence="5">Reverse transcriptase domain-containing protein</fullName>
    </submittedName>
</protein>
<evidence type="ECO:0000259" key="2">
    <source>
        <dbReference type="Pfam" id="PF26215"/>
    </source>
</evidence>
<feature type="domain" description="Helix-turn-helix" evidence="2">
    <location>
        <begin position="118"/>
        <end position="177"/>
    </location>
</feature>
<name>A0A0N4XXF1_NIPBR</name>
<dbReference type="OMA" id="HRYSNAN"/>
<evidence type="ECO:0000313" key="4">
    <source>
        <dbReference type="Proteomes" id="UP000271162"/>
    </source>
</evidence>
<evidence type="ECO:0000313" key="3">
    <source>
        <dbReference type="EMBL" id="VDL71248.1"/>
    </source>
</evidence>
<dbReference type="PANTHER" id="PTHR21301:SF10">
    <property type="entry name" value="REVERSE TRANSCRIPTASE DOMAIN-CONTAINING PROTEIN"/>
    <property type="match status" value="1"/>
</dbReference>
<gene>
    <name evidence="3" type="ORF">NBR_LOCUS7659</name>
</gene>
<feature type="domain" description="Reverse transcriptase" evidence="1">
    <location>
        <begin position="6"/>
        <end position="78"/>
    </location>
</feature>
<dbReference type="EMBL" id="UYSL01019912">
    <property type="protein sequence ID" value="VDL71248.1"/>
    <property type="molecule type" value="Genomic_DNA"/>
</dbReference>
<dbReference type="CDD" id="cd00304">
    <property type="entry name" value="RT_like"/>
    <property type="match status" value="1"/>
</dbReference>
<keyword evidence="4" id="KW-1185">Reference proteome</keyword>
<dbReference type="PANTHER" id="PTHR21301">
    <property type="entry name" value="REVERSE TRANSCRIPTASE"/>
    <property type="match status" value="1"/>
</dbReference>
<dbReference type="SUPFAM" id="SSF56672">
    <property type="entry name" value="DNA/RNA polymerases"/>
    <property type="match status" value="1"/>
</dbReference>
<dbReference type="Proteomes" id="UP000271162">
    <property type="component" value="Unassembled WGS sequence"/>
</dbReference>
<dbReference type="InterPro" id="IPR043502">
    <property type="entry name" value="DNA/RNA_pol_sf"/>
</dbReference>
<organism evidence="5">
    <name type="scientific">Nippostrongylus brasiliensis</name>
    <name type="common">Rat hookworm</name>
    <dbReference type="NCBI Taxonomy" id="27835"/>
    <lineage>
        <taxon>Eukaryota</taxon>
        <taxon>Metazoa</taxon>
        <taxon>Ecdysozoa</taxon>
        <taxon>Nematoda</taxon>
        <taxon>Chromadorea</taxon>
        <taxon>Rhabditida</taxon>
        <taxon>Rhabditina</taxon>
        <taxon>Rhabditomorpha</taxon>
        <taxon>Strongyloidea</taxon>
        <taxon>Heligmosomidae</taxon>
        <taxon>Nippostrongylus</taxon>
    </lineage>
</organism>
<evidence type="ECO:0000259" key="1">
    <source>
        <dbReference type="Pfam" id="PF00078"/>
    </source>
</evidence>
<dbReference type="Pfam" id="PF26215">
    <property type="entry name" value="HTH_animal"/>
    <property type="match status" value="1"/>
</dbReference>
<accession>A0A0N4XXF1</accession>
<proteinExistence type="predicted"/>
<dbReference type="Pfam" id="PF00078">
    <property type="entry name" value="RVT_1"/>
    <property type="match status" value="1"/>
</dbReference>
<sequence>MCNVFKWAGQYFKQIRGLAMGQRLAPALAVAFMSKIEAPILLRHPILYCRYIDDCFVACSTQSEMDACFKILNEQSEHIKFTREQPSEGWLAFLNVHIRLSQREFDTRWYKKPSSKNILIHSLSAHPLSTKRAIVRNMVRTAISVSSNQEHREASRRKAHNIARQNGYLIQSVFSHRQRHTRTISREEDTHKITFSIPFIYDEFSVDIRKCTHKAGLQDMVRITEVPPANLKKQLVRNRLYDRVCSTPSCVICPFAKEGDCMTSGVVYLITCQMCKEEYVGETGRPLCIRIKEHLDGLRRITISTPLGEHRARRHEGAHVDVAVSILAREPDIVARKTLEAFWISAKDPHINRKEERVAVTQELTPFTDLCGFRMK</sequence>
<dbReference type="AlphaFoldDB" id="A0A0N4XXF1"/>
<dbReference type="InterPro" id="IPR058912">
    <property type="entry name" value="HTH_animal"/>
</dbReference>
<reference evidence="3 4" key="2">
    <citation type="submission" date="2018-11" db="EMBL/GenBank/DDBJ databases">
        <authorList>
            <consortium name="Pathogen Informatics"/>
        </authorList>
    </citation>
    <scope>NUCLEOTIDE SEQUENCE [LARGE SCALE GENOMIC DNA]</scope>
</reference>
<dbReference type="InterPro" id="IPR000477">
    <property type="entry name" value="RT_dom"/>
</dbReference>
<reference evidence="5" key="1">
    <citation type="submission" date="2017-02" db="UniProtKB">
        <authorList>
            <consortium name="WormBaseParasite"/>
        </authorList>
    </citation>
    <scope>IDENTIFICATION</scope>
</reference>
<evidence type="ECO:0000313" key="5">
    <source>
        <dbReference type="WBParaSite" id="NBR_0000765801-mRNA-1"/>
    </source>
</evidence>